<feature type="transmembrane region" description="Helical" evidence="6">
    <location>
        <begin position="353"/>
        <end position="374"/>
    </location>
</feature>
<evidence type="ECO:0000256" key="4">
    <source>
        <dbReference type="ARBA" id="ARBA00022989"/>
    </source>
</evidence>
<gene>
    <name evidence="7" type="ORF">ADFLV_0827</name>
</gene>
<proteinExistence type="predicted"/>
<feature type="transmembrane region" description="Helical" evidence="6">
    <location>
        <begin position="211"/>
        <end position="228"/>
    </location>
</feature>
<organism evidence="7 8">
    <name type="scientific">Arcobacter defluvii</name>
    <dbReference type="NCBI Taxonomy" id="873191"/>
    <lineage>
        <taxon>Bacteria</taxon>
        <taxon>Pseudomonadati</taxon>
        <taxon>Campylobacterota</taxon>
        <taxon>Epsilonproteobacteria</taxon>
        <taxon>Campylobacterales</taxon>
        <taxon>Arcobacteraceae</taxon>
        <taxon>Arcobacter</taxon>
    </lineage>
</organism>
<feature type="transmembrane region" description="Helical" evidence="6">
    <location>
        <begin position="140"/>
        <end position="163"/>
    </location>
</feature>
<dbReference type="InterPro" id="IPR002797">
    <property type="entry name" value="Polysacc_synth"/>
</dbReference>
<dbReference type="EMBL" id="CP053835">
    <property type="protein sequence ID" value="QKF76872.1"/>
    <property type="molecule type" value="Genomic_DNA"/>
</dbReference>
<dbReference type="PANTHER" id="PTHR30250">
    <property type="entry name" value="PST FAMILY PREDICTED COLANIC ACID TRANSPORTER"/>
    <property type="match status" value="1"/>
</dbReference>
<feature type="transmembrane region" description="Helical" evidence="6">
    <location>
        <begin position="169"/>
        <end position="190"/>
    </location>
</feature>
<keyword evidence="3 6" id="KW-0812">Transmembrane</keyword>
<feature type="transmembrane region" description="Helical" evidence="6">
    <location>
        <begin position="290"/>
        <end position="315"/>
    </location>
</feature>
<dbReference type="PANTHER" id="PTHR30250:SF11">
    <property type="entry name" value="O-ANTIGEN TRANSPORTER-RELATED"/>
    <property type="match status" value="1"/>
</dbReference>
<evidence type="ECO:0000256" key="3">
    <source>
        <dbReference type="ARBA" id="ARBA00022692"/>
    </source>
</evidence>
<feature type="transmembrane region" description="Helical" evidence="6">
    <location>
        <begin position="112"/>
        <end position="133"/>
    </location>
</feature>
<feature type="transmembrane region" description="Helical" evidence="6">
    <location>
        <begin position="37"/>
        <end position="57"/>
    </location>
</feature>
<keyword evidence="2" id="KW-1003">Cell membrane</keyword>
<evidence type="ECO:0000313" key="7">
    <source>
        <dbReference type="EMBL" id="QKF76872.1"/>
    </source>
</evidence>
<evidence type="ECO:0000256" key="6">
    <source>
        <dbReference type="SAM" id="Phobius"/>
    </source>
</evidence>
<keyword evidence="4 6" id="KW-1133">Transmembrane helix</keyword>
<feature type="transmembrane region" description="Helical" evidence="6">
    <location>
        <begin position="412"/>
        <end position="430"/>
    </location>
</feature>
<evidence type="ECO:0000256" key="5">
    <source>
        <dbReference type="ARBA" id="ARBA00023136"/>
    </source>
</evidence>
<dbReference type="Proteomes" id="UP000503313">
    <property type="component" value="Chromosome"/>
</dbReference>
<feature type="transmembrane region" description="Helical" evidence="6">
    <location>
        <begin position="78"/>
        <end position="100"/>
    </location>
</feature>
<feature type="transmembrane region" description="Helical" evidence="6">
    <location>
        <begin position="248"/>
        <end position="269"/>
    </location>
</feature>
<evidence type="ECO:0000313" key="8">
    <source>
        <dbReference type="Proteomes" id="UP000503313"/>
    </source>
</evidence>
<dbReference type="AlphaFoldDB" id="A0AAE7BF28"/>
<accession>A0AAE7BF28</accession>
<sequence length="465" mass="53807">MTIKKFLVLALGPIGAAFFSLITLPFIAWFFNAEDVGRFNMLQVFLGLTVTIFSLQMHQSYVREYYEEEDKEMLLKMTILPGFFLLIIAIILLFIFSFSISKILFDVESFEIDILVLLTVISSFFINSFSHVIRMMGKEWFFAISQIFPKIILFILLGVILLFNFEYSFLILMNINTITLVLSTILFIYLSNTSWKIFKLNKINLLLLNKIVKFSLPLVLGGLAYWGLSYIDRFFLKNYSGLEEVGIYSIASTLAGVISIFTTVFATIWHPLIFKWIKEGIDPKRVQNVINILFVFITFIWSIFGLFSWIIPIFLPENYELVQYIIVGCTAGSLLYLLSEATTVGIGISRRSIFSLLSSFLAFVVSVILNYLLVPCFGGIGASISIMISFYIFFIIRTEATIYLWHFLDRKLIYAMLFLYILNTIFMLIIKPNSMMYSITWIFLFIFSLIPFYKTIYKIIKNRGV</sequence>
<evidence type="ECO:0000256" key="2">
    <source>
        <dbReference type="ARBA" id="ARBA00022475"/>
    </source>
</evidence>
<dbReference type="RefSeq" id="WP_129010982.1">
    <property type="nucleotide sequence ID" value="NZ_CP053835.1"/>
</dbReference>
<reference evidence="7 8" key="1">
    <citation type="submission" date="2020-05" db="EMBL/GenBank/DDBJ databases">
        <title>Complete genome sequencing of Campylobacter and Arcobacter type strains.</title>
        <authorList>
            <person name="Miller W.G."/>
            <person name="Yee E."/>
        </authorList>
    </citation>
    <scope>NUCLEOTIDE SEQUENCE [LARGE SCALE GENOMIC DNA]</scope>
    <source>
        <strain evidence="7 8">LMG 25694</strain>
    </source>
</reference>
<dbReference type="Pfam" id="PF01943">
    <property type="entry name" value="Polysacc_synt"/>
    <property type="match status" value="1"/>
</dbReference>
<feature type="transmembrane region" description="Helical" evidence="6">
    <location>
        <begin position="7"/>
        <end position="31"/>
    </location>
</feature>
<feature type="transmembrane region" description="Helical" evidence="6">
    <location>
        <begin position="436"/>
        <end position="453"/>
    </location>
</feature>
<feature type="transmembrane region" description="Helical" evidence="6">
    <location>
        <begin position="321"/>
        <end position="341"/>
    </location>
</feature>
<dbReference type="KEGG" id="adz:ADFLV_0827"/>
<keyword evidence="5 6" id="KW-0472">Membrane</keyword>
<keyword evidence="8" id="KW-1185">Reference proteome</keyword>
<dbReference type="GO" id="GO:0005886">
    <property type="term" value="C:plasma membrane"/>
    <property type="evidence" value="ECO:0007669"/>
    <property type="project" value="UniProtKB-SubCell"/>
</dbReference>
<name>A0AAE7BF28_9BACT</name>
<protein>
    <submittedName>
        <fullName evidence="7">Polysaccharide biosynthesis protein</fullName>
    </submittedName>
</protein>
<dbReference type="InterPro" id="IPR050833">
    <property type="entry name" value="Poly_Biosynth_Transport"/>
</dbReference>
<comment type="subcellular location">
    <subcellularLocation>
        <location evidence="1">Cell membrane</location>
        <topology evidence="1">Multi-pass membrane protein</topology>
    </subcellularLocation>
</comment>
<feature type="transmembrane region" description="Helical" evidence="6">
    <location>
        <begin position="380"/>
        <end position="400"/>
    </location>
</feature>
<evidence type="ECO:0000256" key="1">
    <source>
        <dbReference type="ARBA" id="ARBA00004651"/>
    </source>
</evidence>